<dbReference type="InterPro" id="IPR052201">
    <property type="entry name" value="LRR-containing_regulator"/>
</dbReference>
<evidence type="ECO:0000313" key="2">
    <source>
        <dbReference type="EMBL" id="SKA45729.1"/>
    </source>
</evidence>
<dbReference type="PANTHER" id="PTHR24111">
    <property type="entry name" value="LEUCINE-RICH REPEAT-CONTAINING PROTEIN 34"/>
    <property type="match status" value="1"/>
</dbReference>
<dbReference type="Proteomes" id="UP000190367">
    <property type="component" value="Unassembled WGS sequence"/>
</dbReference>
<dbReference type="SMART" id="SM00368">
    <property type="entry name" value="LRR_RI"/>
    <property type="match status" value="7"/>
</dbReference>
<protein>
    <recommendedName>
        <fullName evidence="4">Leucine Rich repeat-containing protein</fullName>
    </recommendedName>
</protein>
<dbReference type="Pfam" id="PF13516">
    <property type="entry name" value="LRR_6"/>
    <property type="match status" value="3"/>
</dbReference>
<sequence length="325" mass="35594">MQNNTVVCPVDYVKETFPFHRSDLAPVLAYLENNQPLPFTNLVFPVGTVTTDGRLDMCKQQLGVEGVQLVAAALRENTQIKHILMGTNAFGNAGARAVADLVSVNHTIETVYLGCNYIEQAGAQALCEALGGNQSVKSMWLKRNPIGSQSMKNIVQLLQQNPHLRTLDLVNTCAGEGFLTLLEYLKENRTVERLYLSGNYLTADMMIPVSDMLIANKHLKSLFLSVNNIGDKGVAHLIRGLQQNTTLEQLSLSSCGIEAEGMQLLHDLLSARPYLKWIDLGYAPSTKALGAKGNLPLHLSAMKDFPAATGEFVHPDSKAIKSVYR</sequence>
<dbReference type="STRING" id="634771.SAMN04488128_10789"/>
<keyword evidence="1" id="KW-0677">Repeat</keyword>
<name>A0A1T4TZP6_9BACT</name>
<gene>
    <name evidence="2" type="ORF">SAMN04488128_10789</name>
</gene>
<keyword evidence="3" id="KW-1185">Reference proteome</keyword>
<reference evidence="3" key="1">
    <citation type="submission" date="2017-02" db="EMBL/GenBank/DDBJ databases">
        <authorList>
            <person name="Varghese N."/>
            <person name="Submissions S."/>
        </authorList>
    </citation>
    <scope>NUCLEOTIDE SEQUENCE [LARGE SCALE GENOMIC DNA]</scope>
    <source>
        <strain evidence="3">DSM 22224</strain>
    </source>
</reference>
<dbReference type="SUPFAM" id="SSF52047">
    <property type="entry name" value="RNI-like"/>
    <property type="match status" value="1"/>
</dbReference>
<dbReference type="Gene3D" id="3.80.10.10">
    <property type="entry name" value="Ribonuclease Inhibitor"/>
    <property type="match status" value="2"/>
</dbReference>
<dbReference type="InterPro" id="IPR032675">
    <property type="entry name" value="LRR_dom_sf"/>
</dbReference>
<evidence type="ECO:0008006" key="4">
    <source>
        <dbReference type="Google" id="ProtNLM"/>
    </source>
</evidence>
<organism evidence="2 3">
    <name type="scientific">Chitinophaga eiseniae</name>
    <dbReference type="NCBI Taxonomy" id="634771"/>
    <lineage>
        <taxon>Bacteria</taxon>
        <taxon>Pseudomonadati</taxon>
        <taxon>Bacteroidota</taxon>
        <taxon>Chitinophagia</taxon>
        <taxon>Chitinophagales</taxon>
        <taxon>Chitinophagaceae</taxon>
        <taxon>Chitinophaga</taxon>
    </lineage>
</organism>
<dbReference type="OrthoDB" id="636045at2"/>
<evidence type="ECO:0000313" key="3">
    <source>
        <dbReference type="Proteomes" id="UP000190367"/>
    </source>
</evidence>
<dbReference type="AlphaFoldDB" id="A0A1T4TZP6"/>
<dbReference type="RefSeq" id="WP_078672921.1">
    <property type="nucleotide sequence ID" value="NZ_FUWZ01000007.1"/>
</dbReference>
<evidence type="ECO:0000256" key="1">
    <source>
        <dbReference type="ARBA" id="ARBA00022737"/>
    </source>
</evidence>
<accession>A0A1T4TZP6</accession>
<dbReference type="EMBL" id="FUWZ01000007">
    <property type="protein sequence ID" value="SKA45729.1"/>
    <property type="molecule type" value="Genomic_DNA"/>
</dbReference>
<proteinExistence type="predicted"/>
<dbReference type="PANTHER" id="PTHR24111:SF0">
    <property type="entry name" value="LEUCINE-RICH REPEAT-CONTAINING PROTEIN"/>
    <property type="match status" value="1"/>
</dbReference>
<dbReference type="InterPro" id="IPR001611">
    <property type="entry name" value="Leu-rich_rpt"/>
</dbReference>